<dbReference type="RefSeq" id="WP_315733060.1">
    <property type="nucleotide sequence ID" value="NZ_JAVYII010000004.1"/>
</dbReference>
<evidence type="ECO:0000313" key="5">
    <source>
        <dbReference type="Proteomes" id="UP001268542"/>
    </source>
</evidence>
<dbReference type="EMBL" id="JAVYII010000004">
    <property type="protein sequence ID" value="MDT9593566.1"/>
    <property type="molecule type" value="Genomic_DNA"/>
</dbReference>
<gene>
    <name evidence="4" type="ORF">RDV89_10845</name>
</gene>
<reference evidence="4 5" key="1">
    <citation type="submission" date="2023-08" db="EMBL/GenBank/DDBJ databases">
        <title>Nocardioides seae sp. nov., a bacterium isolated from a soil.</title>
        <authorList>
            <person name="Wang X."/>
        </authorList>
    </citation>
    <scope>NUCLEOTIDE SEQUENCE [LARGE SCALE GENOMIC DNA]</scope>
    <source>
        <strain evidence="4 5">YZH12</strain>
    </source>
</reference>
<comment type="caution">
    <text evidence="4">The sequence shown here is derived from an EMBL/GenBank/DDBJ whole genome shotgun (WGS) entry which is preliminary data.</text>
</comment>
<evidence type="ECO:0000256" key="2">
    <source>
        <dbReference type="ARBA" id="ARBA00022679"/>
    </source>
</evidence>
<proteinExistence type="predicted"/>
<dbReference type="GO" id="GO:0016757">
    <property type="term" value="F:glycosyltransferase activity"/>
    <property type="evidence" value="ECO:0007669"/>
    <property type="project" value="UniProtKB-KW"/>
</dbReference>
<protein>
    <submittedName>
        <fullName evidence="4">Glycosyltransferase</fullName>
        <ecNumber evidence="4">2.4.-.-</ecNumber>
    </submittedName>
</protein>
<keyword evidence="1 4" id="KW-0328">Glycosyltransferase</keyword>
<organism evidence="4 5">
    <name type="scientific">Nocardioides imazamoxiresistens</name>
    <dbReference type="NCBI Taxonomy" id="3231893"/>
    <lineage>
        <taxon>Bacteria</taxon>
        <taxon>Bacillati</taxon>
        <taxon>Actinomycetota</taxon>
        <taxon>Actinomycetes</taxon>
        <taxon>Propionibacteriales</taxon>
        <taxon>Nocardioidaceae</taxon>
        <taxon>Nocardioides</taxon>
    </lineage>
</organism>
<evidence type="ECO:0000313" key="4">
    <source>
        <dbReference type="EMBL" id="MDT9593566.1"/>
    </source>
</evidence>
<dbReference type="SUPFAM" id="SSF53756">
    <property type="entry name" value="UDP-Glycosyltransferase/glycogen phosphorylase"/>
    <property type="match status" value="1"/>
</dbReference>
<dbReference type="EC" id="2.4.-.-" evidence="4"/>
<dbReference type="PANTHER" id="PTHR45947:SF3">
    <property type="entry name" value="SULFOQUINOVOSYL TRANSFERASE SQD2"/>
    <property type="match status" value="1"/>
</dbReference>
<dbReference type="InterPro" id="IPR050194">
    <property type="entry name" value="Glycosyltransferase_grp1"/>
</dbReference>
<dbReference type="Proteomes" id="UP001268542">
    <property type="component" value="Unassembled WGS sequence"/>
</dbReference>
<keyword evidence="5" id="KW-1185">Reference proteome</keyword>
<keyword evidence="2 4" id="KW-0808">Transferase</keyword>
<dbReference type="PANTHER" id="PTHR45947">
    <property type="entry name" value="SULFOQUINOVOSYL TRANSFERASE SQD2"/>
    <property type="match status" value="1"/>
</dbReference>
<name>A0ABU3PWJ2_9ACTN</name>
<sequence length="362" mass="38200">MKIVVVQTSLAGGGAEYVGRTWMAQLALRGHEVHGVLTGKPVNLGLLPPGVTGHTLHHHRGNAVKSRALRDLLREVRPDAVVSLQSISNLIAFGALAMLRSSRPKHAVSERNLVTLGLAGSSLQHRAKTALTKRLYSRADLVLAISHPVAAELVAAFGVHQDRLAVLPNPVSDRRHAGIANGPRSNDQQLNLVLTCRLVQQKQPLLAVETARRLKTRGVDTKLTCFGDGPLREQLIDAASAAGVTLDMKGWVDDWTSEVPATESVLLLPSQREGLGNVLVEAGASGVPVVAPSTALGVADAIVPGVTGELALSAHPDDLVEAVLAAHTIESAPPAGWIANFSAAVCGERLERLLERMVGPID</sequence>
<accession>A0ABU3PWJ2</accession>
<dbReference type="InterPro" id="IPR028098">
    <property type="entry name" value="Glyco_trans_4-like_N"/>
</dbReference>
<evidence type="ECO:0000259" key="3">
    <source>
        <dbReference type="Pfam" id="PF13439"/>
    </source>
</evidence>
<dbReference type="Pfam" id="PF13439">
    <property type="entry name" value="Glyco_transf_4"/>
    <property type="match status" value="1"/>
</dbReference>
<feature type="domain" description="Glycosyltransferase subfamily 4-like N-terminal" evidence="3">
    <location>
        <begin position="13"/>
        <end position="173"/>
    </location>
</feature>
<dbReference type="Gene3D" id="3.40.50.2000">
    <property type="entry name" value="Glycogen Phosphorylase B"/>
    <property type="match status" value="2"/>
</dbReference>
<dbReference type="Pfam" id="PF13692">
    <property type="entry name" value="Glyco_trans_1_4"/>
    <property type="match status" value="1"/>
</dbReference>
<evidence type="ECO:0000256" key="1">
    <source>
        <dbReference type="ARBA" id="ARBA00022676"/>
    </source>
</evidence>